<comment type="caution">
    <text evidence="1">The sequence shown here is derived from an EMBL/GenBank/DDBJ whole genome shotgun (WGS) entry which is preliminary data.</text>
</comment>
<protein>
    <submittedName>
        <fullName evidence="1">Uncharacterized protein</fullName>
    </submittedName>
</protein>
<dbReference type="Proteomes" id="UP001167796">
    <property type="component" value="Unassembled WGS sequence"/>
</dbReference>
<evidence type="ECO:0000313" key="2">
    <source>
        <dbReference type="Proteomes" id="UP001167796"/>
    </source>
</evidence>
<dbReference type="RefSeq" id="WP_305009815.1">
    <property type="nucleotide sequence ID" value="NZ_JAUQSX010000001.1"/>
</dbReference>
<name>A0ABT9A8T2_9BACT</name>
<organism evidence="1 2">
    <name type="scientific">Hymenobacter mellowenesis</name>
    <dbReference type="NCBI Taxonomy" id="3063995"/>
    <lineage>
        <taxon>Bacteria</taxon>
        <taxon>Pseudomonadati</taxon>
        <taxon>Bacteroidota</taxon>
        <taxon>Cytophagia</taxon>
        <taxon>Cytophagales</taxon>
        <taxon>Hymenobacteraceae</taxon>
        <taxon>Hymenobacter</taxon>
    </lineage>
</organism>
<reference evidence="1" key="1">
    <citation type="submission" date="2023-07" db="EMBL/GenBank/DDBJ databases">
        <authorList>
            <person name="Kim M.K."/>
        </authorList>
    </citation>
    <scope>NUCLEOTIDE SEQUENCE</scope>
    <source>
        <strain evidence="1">M29</strain>
    </source>
</reference>
<sequence length="324" mass="36028">MKNNYWLLIILFAFTAQGQNFRPFRPGHSYEFSQVGSDSLYSFRLERNVDITSGDSAYSFNYRVGPNVGASSRANCTTCRYSDNLFGGAMWVSSASTTQVKYLLVFGDYWLTSTSYLKIFELRPRAPLNQPWTLDVSAGGETARVTARGLATVLGQVDSVVTITSSAGKVWRLSKKNGLIEGPSLRDARLRAASRVRQLVLSAVLSRRLGTAQLTPQAIYNFQPGDTFWYNSHEFNLNTPTPSPVIYNYNYVDSVLTRTVSRTGDTLTYRIWHCAPTRQTYGQVTTLVVSSQTMPHLAYGTGEYVPDGPRLRTGGVLRDASRSA</sequence>
<evidence type="ECO:0000313" key="1">
    <source>
        <dbReference type="EMBL" id="MDO7845137.1"/>
    </source>
</evidence>
<keyword evidence="2" id="KW-1185">Reference proteome</keyword>
<gene>
    <name evidence="1" type="ORF">Q5H92_02125</name>
</gene>
<accession>A0ABT9A8T2</accession>
<proteinExistence type="predicted"/>
<dbReference type="EMBL" id="JAUQSX010000001">
    <property type="protein sequence ID" value="MDO7845137.1"/>
    <property type="molecule type" value="Genomic_DNA"/>
</dbReference>